<protein>
    <submittedName>
        <fullName evidence="1">Uncharacterized protein</fullName>
    </submittedName>
</protein>
<accession>A0A0R0M538</accession>
<reference evidence="1 2" key="1">
    <citation type="submission" date="2015-07" db="EMBL/GenBank/DDBJ databases">
        <title>The genome of Pseudoloma neurophilia, a relevant intracellular parasite of the zebrafish.</title>
        <authorList>
            <person name="Ndikumana S."/>
            <person name="Pelin A."/>
            <person name="Sanders J."/>
            <person name="Corradi N."/>
        </authorList>
    </citation>
    <scope>NUCLEOTIDE SEQUENCE [LARGE SCALE GENOMIC DNA]</scope>
    <source>
        <strain evidence="1 2">MK1</strain>
    </source>
</reference>
<comment type="caution">
    <text evidence="1">The sequence shown here is derived from an EMBL/GenBank/DDBJ whole genome shotgun (WGS) entry which is preliminary data.</text>
</comment>
<dbReference type="AlphaFoldDB" id="A0A0R0M538"/>
<dbReference type="EMBL" id="LGUB01000125">
    <property type="protein sequence ID" value="KRH94167.1"/>
    <property type="molecule type" value="Genomic_DNA"/>
</dbReference>
<evidence type="ECO:0000313" key="1">
    <source>
        <dbReference type="EMBL" id="KRH94167.1"/>
    </source>
</evidence>
<keyword evidence="2" id="KW-1185">Reference proteome</keyword>
<sequence length="80" mass="9776">KRVGIVNIDKFIYQIETICLFSLFCQKMIFPKQYLNLKFFFQTNTTEIESKFHKFNSWRCELKYQIIDLIQAFLAIHKLF</sequence>
<evidence type="ECO:0000313" key="2">
    <source>
        <dbReference type="Proteomes" id="UP000051530"/>
    </source>
</evidence>
<organism evidence="1 2">
    <name type="scientific">Pseudoloma neurophilia</name>
    <dbReference type="NCBI Taxonomy" id="146866"/>
    <lineage>
        <taxon>Eukaryota</taxon>
        <taxon>Fungi</taxon>
        <taxon>Fungi incertae sedis</taxon>
        <taxon>Microsporidia</taxon>
        <taxon>Pseudoloma</taxon>
    </lineage>
</organism>
<feature type="non-terminal residue" evidence="1">
    <location>
        <position position="1"/>
    </location>
</feature>
<gene>
    <name evidence="1" type="ORF">M153_3600007783</name>
</gene>
<proteinExistence type="predicted"/>
<name>A0A0R0M538_9MICR</name>
<dbReference type="VEuPathDB" id="MicrosporidiaDB:M153_3600007783"/>
<dbReference type="Proteomes" id="UP000051530">
    <property type="component" value="Unassembled WGS sequence"/>
</dbReference>